<evidence type="ECO:0000256" key="4">
    <source>
        <dbReference type="PIRSR" id="PIRSR600407-2"/>
    </source>
</evidence>
<protein>
    <recommendedName>
        <fullName evidence="10">Apyrase</fullName>
    </recommendedName>
</protein>
<comment type="similarity">
    <text evidence="1 5">Belongs to the GDA1/CD39 NTPase family.</text>
</comment>
<evidence type="ECO:0000313" key="9">
    <source>
        <dbReference type="Proteomes" id="UP000230069"/>
    </source>
</evidence>
<name>A0A2G5EJR6_AQUCA</name>
<keyword evidence="7" id="KW-0472">Membrane</keyword>
<reference evidence="8 9" key="1">
    <citation type="submission" date="2017-09" db="EMBL/GenBank/DDBJ databases">
        <title>WGS assembly of Aquilegia coerulea Goldsmith.</title>
        <authorList>
            <person name="Hodges S."/>
            <person name="Kramer E."/>
            <person name="Nordborg M."/>
            <person name="Tomkins J."/>
            <person name="Borevitz J."/>
            <person name="Derieg N."/>
            <person name="Yan J."/>
            <person name="Mihaltcheva S."/>
            <person name="Hayes R.D."/>
            <person name="Rokhsar D."/>
        </authorList>
    </citation>
    <scope>NUCLEOTIDE SEQUENCE [LARGE SCALE GENOMIC DNA]</scope>
    <source>
        <strain evidence="9">cv. Goldsmith</strain>
    </source>
</reference>
<dbReference type="AlphaFoldDB" id="A0A2G5EJR6"/>
<dbReference type="GO" id="GO:0009134">
    <property type="term" value="P:nucleoside diphosphate catabolic process"/>
    <property type="evidence" value="ECO:0007669"/>
    <property type="project" value="TreeGrafter"/>
</dbReference>
<gene>
    <name evidence="8" type="ORF">AQUCO_00700373v1</name>
</gene>
<feature type="region of interest" description="Disordered" evidence="6">
    <location>
        <begin position="80"/>
        <end position="121"/>
    </location>
</feature>
<feature type="transmembrane region" description="Helical" evidence="7">
    <location>
        <begin position="147"/>
        <end position="166"/>
    </location>
</feature>
<dbReference type="CDD" id="cd24041">
    <property type="entry name" value="ASKHA_NBD_AtAPY1-like"/>
    <property type="match status" value="1"/>
</dbReference>
<evidence type="ECO:0000313" key="8">
    <source>
        <dbReference type="EMBL" id="PIA56005.1"/>
    </source>
</evidence>
<keyword evidence="4" id="KW-0547">Nucleotide-binding</keyword>
<evidence type="ECO:0008006" key="10">
    <source>
        <dbReference type="Google" id="ProtNLM"/>
    </source>
</evidence>
<evidence type="ECO:0000256" key="6">
    <source>
        <dbReference type="SAM" id="MobiDB-lite"/>
    </source>
</evidence>
<feature type="binding site" evidence="4">
    <location>
        <begin position="344"/>
        <end position="348"/>
    </location>
    <ligand>
        <name>ATP</name>
        <dbReference type="ChEBI" id="CHEBI:30616"/>
    </ligand>
</feature>
<accession>A0A2G5EJR6</accession>
<keyword evidence="4" id="KW-0067">ATP-binding</keyword>
<dbReference type="OrthoDB" id="6372431at2759"/>
<dbReference type="PANTHER" id="PTHR11782:SF83">
    <property type="entry name" value="GUANOSINE-DIPHOSPHATASE"/>
    <property type="match status" value="1"/>
</dbReference>
<dbReference type="PROSITE" id="PS01238">
    <property type="entry name" value="GDA1_CD39_NTPASE"/>
    <property type="match status" value="1"/>
</dbReference>
<dbReference type="Proteomes" id="UP000230069">
    <property type="component" value="Unassembled WGS sequence"/>
</dbReference>
<keyword evidence="9" id="KW-1185">Reference proteome</keyword>
<dbReference type="InterPro" id="IPR000407">
    <property type="entry name" value="GDA1_CD39_NTPase"/>
</dbReference>
<keyword evidence="7" id="KW-1133">Transmembrane helix</keyword>
<organism evidence="8 9">
    <name type="scientific">Aquilegia coerulea</name>
    <name type="common">Rocky mountain columbine</name>
    <dbReference type="NCBI Taxonomy" id="218851"/>
    <lineage>
        <taxon>Eukaryota</taxon>
        <taxon>Viridiplantae</taxon>
        <taxon>Streptophyta</taxon>
        <taxon>Embryophyta</taxon>
        <taxon>Tracheophyta</taxon>
        <taxon>Spermatophyta</taxon>
        <taxon>Magnoliopsida</taxon>
        <taxon>Ranunculales</taxon>
        <taxon>Ranunculaceae</taxon>
        <taxon>Thalictroideae</taxon>
        <taxon>Aquilegia</taxon>
    </lineage>
</organism>
<dbReference type="Gene3D" id="3.30.420.40">
    <property type="match status" value="1"/>
</dbReference>
<dbReference type="EMBL" id="KZ305024">
    <property type="protein sequence ID" value="PIA56005.1"/>
    <property type="molecule type" value="Genomic_DNA"/>
</dbReference>
<dbReference type="GO" id="GO:0016020">
    <property type="term" value="C:membrane"/>
    <property type="evidence" value="ECO:0007669"/>
    <property type="project" value="TreeGrafter"/>
</dbReference>
<dbReference type="Pfam" id="PF01150">
    <property type="entry name" value="GDA1_CD39"/>
    <property type="match status" value="1"/>
</dbReference>
<feature type="compositionally biased region" description="Low complexity" evidence="6">
    <location>
        <begin position="107"/>
        <end position="121"/>
    </location>
</feature>
<dbReference type="GO" id="GO:0017110">
    <property type="term" value="F:nucleoside diphosphate phosphatase activity"/>
    <property type="evidence" value="ECO:0007669"/>
    <property type="project" value="TreeGrafter"/>
</dbReference>
<dbReference type="FunFam" id="3.30.420.150:FF:000008">
    <property type="entry name" value="Apyrase 1"/>
    <property type="match status" value="1"/>
</dbReference>
<keyword evidence="2 5" id="KW-0378">Hydrolase</keyword>
<feature type="active site" description="Proton acceptor" evidence="3">
    <location>
        <position position="314"/>
    </location>
</feature>
<dbReference type="Gene3D" id="3.30.420.150">
    <property type="entry name" value="Exopolyphosphatase. Domain 2"/>
    <property type="match status" value="1"/>
</dbReference>
<dbReference type="STRING" id="218851.A0A2G5EJR6"/>
<evidence type="ECO:0000256" key="1">
    <source>
        <dbReference type="ARBA" id="ARBA00009283"/>
    </source>
</evidence>
<dbReference type="PANTHER" id="PTHR11782">
    <property type="entry name" value="ADENOSINE/GUANOSINE DIPHOSPHATASE"/>
    <property type="match status" value="1"/>
</dbReference>
<dbReference type="InParanoid" id="A0A2G5EJR6"/>
<proteinExistence type="inferred from homology"/>
<dbReference type="FunCoup" id="A0A2G5EJR6">
    <property type="interactions" value="3594"/>
</dbReference>
<sequence length="592" mass="65342">MSWLLCGDYVDIAGSVHTSHKTREHRALRNTSLSSLLTISGRKKKKNSWRGERRRRRIIVLDSQSGNPIQKVELESLQETGTGTQSLKLPPGNGQIRYRSPSSAELDSQTYSSPSDQSSLSLDHQFDKMNKRSRQESVSDKIYRFRGAILVVSIPLLLISFVLFLMPGSSSQSHEYILNRRTFLPEKKSYAVIFDAGSSGSRVHVYCFDYDLNLVPIGKDLELFVQKKPGLSAYASNPQMAADSLRSLLELAERVVPEDLRGETPVRVGATAGLRQLEGDTSDRILQAVRDFLRDKSSLKSKSDWVTVLDGTQEGAFQWVTINYLLGNLGKKYSNTVGVVDLGGGSVQMAYAISEEDAAKAPKLSDGEDAYVKELFLKGTKYYLYVHSYLHYGLLAARAEILKAVKGSGNPCILNDYHGVYKYGGETYEASASKSGSSLDGCKRAAFMALRVNESTCTHMKCTFGGIWNGGGGDGQKNLFVASFFFDRAAEAGFVNPKLPVAKVRPADFEDAAKRACVTKLEDAKSTYPHVEADNLPYLCMDLVYQYTLLVDGFGLDPRQEITLVKQVKYMDSLVEAAWPLGSAIEVMSSST</sequence>
<evidence type="ECO:0000256" key="2">
    <source>
        <dbReference type="ARBA" id="ARBA00022801"/>
    </source>
</evidence>
<evidence type="ECO:0000256" key="5">
    <source>
        <dbReference type="RuleBase" id="RU003833"/>
    </source>
</evidence>
<evidence type="ECO:0000256" key="7">
    <source>
        <dbReference type="SAM" id="Phobius"/>
    </source>
</evidence>
<keyword evidence="7" id="KW-0812">Transmembrane</keyword>
<dbReference type="GO" id="GO:0005524">
    <property type="term" value="F:ATP binding"/>
    <property type="evidence" value="ECO:0007669"/>
    <property type="project" value="UniProtKB-KW"/>
</dbReference>
<evidence type="ECO:0000256" key="3">
    <source>
        <dbReference type="PIRSR" id="PIRSR600407-1"/>
    </source>
</evidence>